<dbReference type="Gene3D" id="2.60.210.10">
    <property type="entry name" value="Apoptosis, Tumor Necrosis Factor Receptor Associated Protein 2, Chain A"/>
    <property type="match status" value="1"/>
</dbReference>
<proteinExistence type="evidence at transcript level"/>
<feature type="domain" description="TRAF1-6 MATH" evidence="1">
    <location>
        <begin position="272"/>
        <end position="374"/>
    </location>
</feature>
<protein>
    <submittedName>
        <fullName evidence="2">Putative tumor necrosis factor receptor</fullName>
    </submittedName>
</protein>
<feature type="non-terminal residue" evidence="2">
    <location>
        <position position="1"/>
    </location>
</feature>
<reference evidence="2" key="1">
    <citation type="journal article" date="2017" name="Front. Cell. Infect. Microbiol.">
        <title>The Distinct Transcriptional Response of the Midgut of Amblyomma sculptum and Amblyomma aureolatum Ticks to Rickettsia rickettsii Correlates to Their Differences in Susceptibility to Infection.</title>
        <authorList>
            <person name="Martins L.A."/>
            <person name="Galletti M.F.B.M."/>
            <person name="Ribeiro J.M."/>
            <person name="Fujita A."/>
            <person name="Costa F.B."/>
            <person name="Labruna M.B."/>
            <person name="Daffre S."/>
            <person name="Fogaca A.C."/>
        </authorList>
    </citation>
    <scope>NUCLEOTIDE SEQUENCE</scope>
</reference>
<evidence type="ECO:0000259" key="1">
    <source>
        <dbReference type="Pfam" id="PF21355"/>
    </source>
</evidence>
<evidence type="ECO:0000313" key="2">
    <source>
        <dbReference type="EMBL" id="JAT97387.1"/>
    </source>
</evidence>
<accession>A0A1E1XDR1</accession>
<dbReference type="InterPro" id="IPR008974">
    <property type="entry name" value="TRAF-like"/>
</dbReference>
<organism evidence="2">
    <name type="scientific">Amblyomma aureolatum</name>
    <dbReference type="NCBI Taxonomy" id="187763"/>
    <lineage>
        <taxon>Eukaryota</taxon>
        <taxon>Metazoa</taxon>
        <taxon>Ecdysozoa</taxon>
        <taxon>Arthropoda</taxon>
        <taxon>Chelicerata</taxon>
        <taxon>Arachnida</taxon>
        <taxon>Acari</taxon>
        <taxon>Parasitiformes</taxon>
        <taxon>Ixodida</taxon>
        <taxon>Ixodoidea</taxon>
        <taxon>Ixodidae</taxon>
        <taxon>Amblyomminae</taxon>
        <taxon>Amblyomma</taxon>
    </lineage>
</organism>
<dbReference type="AlphaFoldDB" id="A0A1E1XDR1"/>
<dbReference type="SUPFAM" id="SSF57850">
    <property type="entry name" value="RING/U-box"/>
    <property type="match status" value="1"/>
</dbReference>
<sequence>LTGFDDFLERRRISFIDQVPRTRICSMCGLLPSSAVLLPCGHVLCSVCKDQVARGEQCLLDGAKFVEDDVVSLTFRQCDLGQLRVHCIAGGDKCSFSGKLSELKNHLGRCTAEEIRCANCCESLLRSASADHYRRCSRRTSASRETGLTVTDVESFVEGLGDIKMGLERLRQRGSMEAFDKDIVVNDANSLLEHVANLEREFYLAKTSGCVQRGLGHPAGKKATGTYGPFRGSSGPNAFVAMCKFPDVYCKHDTLKGEKRESVTFGEVCTLAGYTFRLDLKLVKGEDGEVNARFIMNLRDGVWDRRLEWPFAMNVSVVVTHPKDKEKDSRLSVRMTEYTVVKKPMPDVWNAGSSSESIAWKELDLNGFIDNKFIYTNVEFV</sequence>
<dbReference type="Pfam" id="PF13920">
    <property type="entry name" value="zf-C3HC4_3"/>
    <property type="match status" value="1"/>
</dbReference>
<keyword evidence="2" id="KW-0675">Receptor</keyword>
<dbReference type="InterPro" id="IPR013083">
    <property type="entry name" value="Znf_RING/FYVE/PHD"/>
</dbReference>
<dbReference type="Gene3D" id="3.30.40.10">
    <property type="entry name" value="Zinc/RING finger domain, C3HC4 (zinc finger)"/>
    <property type="match status" value="1"/>
</dbReference>
<dbReference type="EMBL" id="GFAC01001801">
    <property type="protein sequence ID" value="JAT97387.1"/>
    <property type="molecule type" value="mRNA"/>
</dbReference>
<dbReference type="Pfam" id="PF21355">
    <property type="entry name" value="TRAF-mep_MATH"/>
    <property type="match status" value="1"/>
</dbReference>
<name>A0A1E1XDR1_9ACAR</name>
<dbReference type="InterPro" id="IPR049342">
    <property type="entry name" value="TRAF1-6_MATH_dom"/>
</dbReference>